<dbReference type="AlphaFoldDB" id="A0A167IK94"/>
<dbReference type="STRING" id="1763537.ULVI_03070"/>
<feature type="region of interest" description="Disordered" evidence="1">
    <location>
        <begin position="258"/>
        <end position="301"/>
    </location>
</feature>
<name>A0A167IK94_9FLAO</name>
<dbReference type="RefSeq" id="WP_068589664.1">
    <property type="nucleotide sequence ID" value="NZ_LRXL01000026.1"/>
</dbReference>
<evidence type="ECO:0000313" key="3">
    <source>
        <dbReference type="Proteomes" id="UP000077013"/>
    </source>
</evidence>
<feature type="compositionally biased region" description="Low complexity" evidence="1">
    <location>
        <begin position="269"/>
        <end position="283"/>
    </location>
</feature>
<proteinExistence type="predicted"/>
<organism evidence="2 3">
    <name type="scientific">Cochleicola gelatinilyticus</name>
    <dbReference type="NCBI Taxonomy" id="1763537"/>
    <lineage>
        <taxon>Bacteria</taxon>
        <taxon>Pseudomonadati</taxon>
        <taxon>Bacteroidota</taxon>
        <taxon>Flavobacteriia</taxon>
        <taxon>Flavobacteriales</taxon>
        <taxon>Flavobacteriaceae</taxon>
        <taxon>Cochleicola</taxon>
    </lineage>
</organism>
<feature type="compositionally biased region" description="Polar residues" evidence="1">
    <location>
        <begin position="285"/>
        <end position="298"/>
    </location>
</feature>
<dbReference type="Proteomes" id="UP000077013">
    <property type="component" value="Unassembled WGS sequence"/>
</dbReference>
<dbReference type="EMBL" id="LRXL01000026">
    <property type="protein sequence ID" value="OAB79741.1"/>
    <property type="molecule type" value="Genomic_DNA"/>
</dbReference>
<comment type="caution">
    <text evidence="2">The sequence shown here is derived from an EMBL/GenBank/DDBJ whole genome shotgun (WGS) entry which is preliminary data.</text>
</comment>
<reference evidence="2 3" key="1">
    <citation type="submission" date="2016-02" db="EMBL/GenBank/DDBJ databases">
        <title>Ulvibacter sp. LPB0005, isolated from Thais luteostoma.</title>
        <authorList>
            <person name="Shin S.-K."/>
            <person name="Yi H."/>
        </authorList>
    </citation>
    <scope>NUCLEOTIDE SEQUENCE [LARGE SCALE GENOMIC DNA]</scope>
    <source>
        <strain evidence="2 3">LPB0005</strain>
    </source>
</reference>
<sequence>MQNQATYNQHGLGKFSFRSLWKNIRETLDNFLVTSIIMDFIDAFSARGGETLPEHLQRTFSIWLLNVLEPLTFYIAINILDKNTPEIVLSSLIPKFNDKIKEIYALKAYYEFQLLKSQNENENLMNQEKVSTIAESLRVLLGTYEEIIRLKNANLELVEYQFNPISYKRIGTDFLNWNGISEATATGYKVVSKSNNSPTGGTPPDIIETNTPGLNTDILNNNNNQGPVKGGSGTGPIKGDIETIPNPTIYTPPIVPIQTTTGNNTPKVPTQTTIETPPINPNTVDPGNTPSNTPTNEVVSEEKNKSKLLKFGAIGIGLWLLLKK</sequence>
<keyword evidence="3" id="KW-1185">Reference proteome</keyword>
<accession>A0A167IK94</accession>
<evidence type="ECO:0000256" key="1">
    <source>
        <dbReference type="SAM" id="MobiDB-lite"/>
    </source>
</evidence>
<protein>
    <submittedName>
        <fullName evidence="2">Uncharacterized protein</fullName>
    </submittedName>
</protein>
<gene>
    <name evidence="2" type="ORF">ULVI_03070</name>
</gene>
<evidence type="ECO:0000313" key="2">
    <source>
        <dbReference type="EMBL" id="OAB79741.1"/>
    </source>
</evidence>